<proteinExistence type="predicted"/>
<keyword evidence="1" id="KW-0812">Transmembrane</keyword>
<feature type="transmembrane region" description="Helical" evidence="1">
    <location>
        <begin position="111"/>
        <end position="128"/>
    </location>
</feature>
<dbReference type="OrthoDB" id="9813903at2"/>
<feature type="transmembrane region" description="Helical" evidence="1">
    <location>
        <begin position="82"/>
        <end position="105"/>
    </location>
</feature>
<protein>
    <recommendedName>
        <fullName evidence="4">GGDEF domain-containing protein</fullName>
    </recommendedName>
</protein>
<evidence type="ECO:0000313" key="3">
    <source>
        <dbReference type="Proteomes" id="UP000283087"/>
    </source>
</evidence>
<dbReference type="AlphaFoldDB" id="A0A430KRT6"/>
<accession>A0A430KRT6</accession>
<feature type="transmembrane region" description="Helical" evidence="1">
    <location>
        <begin position="44"/>
        <end position="61"/>
    </location>
</feature>
<dbReference type="EMBL" id="RQXW01000006">
    <property type="protein sequence ID" value="RTE66215.1"/>
    <property type="molecule type" value="Genomic_DNA"/>
</dbReference>
<organism evidence="2 3">
    <name type="scientific">Amphritea opalescens</name>
    <dbReference type="NCBI Taxonomy" id="2490544"/>
    <lineage>
        <taxon>Bacteria</taxon>
        <taxon>Pseudomonadati</taxon>
        <taxon>Pseudomonadota</taxon>
        <taxon>Gammaproteobacteria</taxon>
        <taxon>Oceanospirillales</taxon>
        <taxon>Oceanospirillaceae</taxon>
        <taxon>Amphritea</taxon>
    </lineage>
</organism>
<feature type="transmembrane region" description="Helical" evidence="1">
    <location>
        <begin position="20"/>
        <end position="38"/>
    </location>
</feature>
<gene>
    <name evidence="2" type="ORF">EH243_08850</name>
</gene>
<keyword evidence="1" id="KW-1133">Transmembrane helix</keyword>
<evidence type="ECO:0008006" key="4">
    <source>
        <dbReference type="Google" id="ProtNLM"/>
    </source>
</evidence>
<reference evidence="2 3" key="1">
    <citation type="submission" date="2018-11" db="EMBL/GenBank/DDBJ databases">
        <title>The draft genome sequence of Amphritea opalescens ANRC-JH13T.</title>
        <authorList>
            <person name="Fang Z."/>
            <person name="Zhang Y."/>
            <person name="Han X."/>
        </authorList>
    </citation>
    <scope>NUCLEOTIDE SEQUENCE [LARGE SCALE GENOMIC DNA]</scope>
    <source>
        <strain evidence="2 3">ANRC-JH13</strain>
    </source>
</reference>
<feature type="transmembrane region" description="Helical" evidence="1">
    <location>
        <begin position="159"/>
        <end position="180"/>
    </location>
</feature>
<comment type="caution">
    <text evidence="2">The sequence shown here is derived from an EMBL/GenBank/DDBJ whole genome shotgun (WGS) entry which is preliminary data.</text>
</comment>
<dbReference type="RefSeq" id="WP_126158288.1">
    <property type="nucleotide sequence ID" value="NZ_RQXW01000006.1"/>
</dbReference>
<sequence length="232" mass="26624">MSTIHPKLIKIVIDQTPRAMIAMLIVSSAYSIIFFRYIPTITLSIWFSLQILLALFRFHNIKMFKKYLTSKYSIGIKNNRSLFIALNLFQALMWTISSILVSIYAPQPFELVSFIMIIGIITAAALSMSSLYTAYLTFFFAMIIPQLIIMLYYGQHQHLGIIILTIIYIPATILLSKAILNSRLSSIEAHDYLEDKTDELYKLSTLDSLTNIYNRGYFFAVSQDIISITTRE</sequence>
<dbReference type="Proteomes" id="UP000283087">
    <property type="component" value="Unassembled WGS sequence"/>
</dbReference>
<name>A0A430KRT6_9GAMM</name>
<feature type="transmembrane region" description="Helical" evidence="1">
    <location>
        <begin position="135"/>
        <end position="153"/>
    </location>
</feature>
<keyword evidence="3" id="KW-1185">Reference proteome</keyword>
<evidence type="ECO:0000256" key="1">
    <source>
        <dbReference type="SAM" id="Phobius"/>
    </source>
</evidence>
<keyword evidence="1" id="KW-0472">Membrane</keyword>
<evidence type="ECO:0000313" key="2">
    <source>
        <dbReference type="EMBL" id="RTE66215.1"/>
    </source>
</evidence>